<organism evidence="9 10">
    <name type="scientific">Onychostoma macrolepis</name>
    <dbReference type="NCBI Taxonomy" id="369639"/>
    <lineage>
        <taxon>Eukaryota</taxon>
        <taxon>Metazoa</taxon>
        <taxon>Chordata</taxon>
        <taxon>Craniata</taxon>
        <taxon>Vertebrata</taxon>
        <taxon>Euteleostomi</taxon>
        <taxon>Actinopterygii</taxon>
        <taxon>Neopterygii</taxon>
        <taxon>Teleostei</taxon>
        <taxon>Ostariophysi</taxon>
        <taxon>Cypriniformes</taxon>
        <taxon>Cyprinidae</taxon>
        <taxon>Acrossocheilinae</taxon>
        <taxon>Onychostoma</taxon>
    </lineage>
</organism>
<comment type="function">
    <text evidence="1">Acts as a defensive agent. Recognizes blood group fucosylated oligosaccharides including A, B, H and Lewis B-type antigens. Does not recognize Lewis A antigen and has low affinity for monovalent haptens.</text>
</comment>
<keyword evidence="4" id="KW-0479">Metal-binding</keyword>
<proteinExistence type="inferred from homology"/>
<dbReference type="GO" id="GO:0046872">
    <property type="term" value="F:metal ion binding"/>
    <property type="evidence" value="ECO:0007669"/>
    <property type="project" value="UniProtKB-KW"/>
</dbReference>
<evidence type="ECO:0000256" key="3">
    <source>
        <dbReference type="ARBA" id="ARBA00011233"/>
    </source>
</evidence>
<feature type="domain" description="F5/8 type C" evidence="8">
    <location>
        <begin position="25"/>
        <end position="176"/>
    </location>
</feature>
<dbReference type="InterPro" id="IPR008979">
    <property type="entry name" value="Galactose-bd-like_sf"/>
</dbReference>
<keyword evidence="10" id="KW-1185">Reference proteome</keyword>
<evidence type="ECO:0000256" key="6">
    <source>
        <dbReference type="ARBA" id="ARBA00022837"/>
    </source>
</evidence>
<dbReference type="Gene3D" id="2.60.120.260">
    <property type="entry name" value="Galactose-binding domain-like"/>
    <property type="match status" value="3"/>
</dbReference>
<reference evidence="9 10" key="1">
    <citation type="submission" date="2020-04" db="EMBL/GenBank/DDBJ databases">
        <title>Chromosome-level genome assembly of a cyprinid fish Onychostoma macrolepis by integration of Nanopore Sequencing, Bionano and Hi-C technology.</title>
        <authorList>
            <person name="Wang D."/>
        </authorList>
    </citation>
    <scope>NUCLEOTIDE SEQUENCE [LARGE SCALE GENOMIC DNA]</scope>
    <source>
        <strain evidence="9">SWU-2019</strain>
        <tissue evidence="9">Muscle</tissue>
    </source>
</reference>
<sequence length="535" mass="59218">MRYLLSSIDTLTDSRMAIRVILLLTLFTGLCVADSKENLALNAVVVQSSLYNADGDAEHAVDGKRDTNWEQHSCTHTLVEFNPWLRIDLGNVYSIRKVALTNRGDCCKERIRGAQIRIGNKLENNGNNNELAATVLTVFDGTKTFEFEPVNGRYVNIVLPGNDEILTLCEVEVFAEEDKPLYICVPRNLALGGKAVQSTTYPELGAAQNAVDGNRQSIYARGSCSVTNGDRDSWWRVDLGDVYRVTRVSITNRGDCCEKRIEGIQIRIGNSLENNGNNNELAATVGAMPLGDTKTFEFKPIKGQYVNLFLPGRNEYLTLCEVEVYSGNVAVDGATTQSSTFTGWFAEKAIDSNRGLQQNTACSSTLNEINPWWRLDLRNVYEISEVVVTNRNDCCAEQINGAEIRIGNTLENNGNNNPICAVIRAIPAGESYRYSCGGMEGRYVNLIIPGDMKTLTLCEVEVYREVPVLKRSFVKMQFNSRVDLTDPSVREHVLKKLGSALADGGLTNVTLRWSQTPKRVIQKVNASKSHCGNGK</sequence>
<keyword evidence="7" id="KW-1015">Disulfide bond</keyword>
<evidence type="ECO:0000256" key="2">
    <source>
        <dbReference type="ARBA" id="ARBA00010147"/>
    </source>
</evidence>
<comment type="caution">
    <text evidence="9">The sequence shown here is derived from an EMBL/GenBank/DDBJ whole genome shotgun (WGS) entry which is preliminary data.</text>
</comment>
<dbReference type="PANTHER" id="PTHR45713">
    <property type="entry name" value="FTP DOMAIN-CONTAINING PROTEIN"/>
    <property type="match status" value="1"/>
</dbReference>
<evidence type="ECO:0000313" key="9">
    <source>
        <dbReference type="EMBL" id="KAF4111658.1"/>
    </source>
</evidence>
<dbReference type="GO" id="GO:0001868">
    <property type="term" value="P:regulation of complement activation, lectin pathway"/>
    <property type="evidence" value="ECO:0007669"/>
    <property type="project" value="UniProtKB-ARBA"/>
</dbReference>
<dbReference type="EMBL" id="JAAMOB010000007">
    <property type="protein sequence ID" value="KAF4111658.1"/>
    <property type="molecule type" value="Genomic_DNA"/>
</dbReference>
<dbReference type="SUPFAM" id="SSF49785">
    <property type="entry name" value="Galactose-binding domain-like"/>
    <property type="match status" value="3"/>
</dbReference>
<dbReference type="AlphaFoldDB" id="A0A7J6CWD4"/>
<dbReference type="SMART" id="SM00607">
    <property type="entry name" value="FTP"/>
    <property type="match status" value="3"/>
</dbReference>
<dbReference type="PANTHER" id="PTHR45713:SF20">
    <property type="entry name" value="FUCOLECTIN TACHYLECTIN-4 PENTRAXIN-1 DOMAIN-CONTAINING PROTEIN"/>
    <property type="match status" value="1"/>
</dbReference>
<dbReference type="GO" id="GO:0010185">
    <property type="term" value="P:regulation of cellular defense response"/>
    <property type="evidence" value="ECO:0007669"/>
    <property type="project" value="UniProtKB-ARBA"/>
</dbReference>
<evidence type="ECO:0000256" key="1">
    <source>
        <dbReference type="ARBA" id="ARBA00002219"/>
    </source>
</evidence>
<dbReference type="PROSITE" id="PS50022">
    <property type="entry name" value="FA58C_3"/>
    <property type="match status" value="1"/>
</dbReference>
<name>A0A7J6CWD4_9TELE</name>
<evidence type="ECO:0000256" key="4">
    <source>
        <dbReference type="ARBA" id="ARBA00022723"/>
    </source>
</evidence>
<dbReference type="GO" id="GO:0042806">
    <property type="term" value="F:fucose binding"/>
    <property type="evidence" value="ECO:0007669"/>
    <property type="project" value="UniProtKB-ARBA"/>
</dbReference>
<protein>
    <recommendedName>
        <fullName evidence="8">F5/8 type C domain-containing protein</fullName>
    </recommendedName>
</protein>
<dbReference type="InterPro" id="IPR006585">
    <property type="entry name" value="FTP1"/>
</dbReference>
<gene>
    <name evidence="9" type="ORF">G5714_008689</name>
</gene>
<comment type="subunit">
    <text evidence="3">Homotrimer.</text>
</comment>
<evidence type="ECO:0000259" key="8">
    <source>
        <dbReference type="PROSITE" id="PS50022"/>
    </source>
</evidence>
<comment type="similarity">
    <text evidence="2">Belongs to the fucolectin family.</text>
</comment>
<evidence type="ECO:0000313" key="10">
    <source>
        <dbReference type="Proteomes" id="UP000579812"/>
    </source>
</evidence>
<evidence type="ECO:0000256" key="5">
    <source>
        <dbReference type="ARBA" id="ARBA00022734"/>
    </source>
</evidence>
<dbReference type="InterPro" id="IPR051941">
    <property type="entry name" value="BG_Antigen-Binding_Lectin"/>
</dbReference>
<accession>A0A7J6CWD4</accession>
<keyword evidence="6" id="KW-0106">Calcium</keyword>
<evidence type="ECO:0000256" key="7">
    <source>
        <dbReference type="ARBA" id="ARBA00023157"/>
    </source>
</evidence>
<dbReference type="Pfam" id="PF22633">
    <property type="entry name" value="F5_F8_type_C_2"/>
    <property type="match status" value="3"/>
</dbReference>
<dbReference type="InterPro" id="IPR000421">
    <property type="entry name" value="FA58C"/>
</dbReference>
<keyword evidence="5" id="KW-0430">Lectin</keyword>
<dbReference type="Proteomes" id="UP000579812">
    <property type="component" value="Unassembled WGS sequence"/>
</dbReference>